<accession>A0A543ERZ6</accession>
<feature type="region of interest" description="Disordered" evidence="2">
    <location>
        <begin position="167"/>
        <end position="218"/>
    </location>
</feature>
<dbReference type="SUPFAM" id="SSF49879">
    <property type="entry name" value="SMAD/FHA domain"/>
    <property type="match status" value="1"/>
</dbReference>
<dbReference type="Proteomes" id="UP000320235">
    <property type="component" value="Unassembled WGS sequence"/>
</dbReference>
<gene>
    <name evidence="4" type="ORF">FB391_2853</name>
</gene>
<feature type="compositionally biased region" description="Pro residues" evidence="2">
    <location>
        <begin position="338"/>
        <end position="347"/>
    </location>
</feature>
<feature type="compositionally biased region" description="Low complexity" evidence="2">
    <location>
        <begin position="315"/>
        <end position="337"/>
    </location>
</feature>
<feature type="region of interest" description="Disordered" evidence="2">
    <location>
        <begin position="290"/>
        <end position="350"/>
    </location>
</feature>
<dbReference type="InterPro" id="IPR000253">
    <property type="entry name" value="FHA_dom"/>
</dbReference>
<evidence type="ECO:0000256" key="2">
    <source>
        <dbReference type="SAM" id="MobiDB-lite"/>
    </source>
</evidence>
<feature type="domain" description="FHA" evidence="3">
    <location>
        <begin position="364"/>
        <end position="420"/>
    </location>
</feature>
<name>A0A543ERZ6_9MICO</name>
<protein>
    <submittedName>
        <fullName evidence="4">FHA domain-containing protein</fullName>
    </submittedName>
</protein>
<dbReference type="AlphaFoldDB" id="A0A543ERZ6"/>
<sequence>MPMLYAPGSTPVVVTPRGFAVFEHGASAALLARVRSVVADGRGLGGVIESLTGAYGASLTAIPSFAVALAEGDGVRIAVRGDFAFDIDADVPERVSGAGVTTWTERVVRGVRRVTLPSGPGEGTDPPELPVADGVVLAATIVWDAAGPAVPAAPAAPGEAAPTAAPAAAAPAAAPTAEAPAPAARATRADLAAASLSSAQHPAPAAPTQQPAAAPPVVPAPAPAIAGVPGMIDSSTVQSVAGDETLLPEDSELSQPRPEAPARGDDVASTTGYDHLWGATVIRSVEDAAVRPDEEDGAPAAPAAPGDHDGATISLAQARALRAGRAAAEQAPSSTTPPLAPPRPPAPGRIRVSTGQVLLLDRTVVIGRRPRSTRVSGTDLPHLVAVDSPQQDISRSHVELRVEGESIVATDLRTTNGTTLLRPGSDPVRLHPGEATVVIPGDVLDLGDGITVAIEGLT</sequence>
<feature type="compositionally biased region" description="Low complexity" evidence="2">
    <location>
        <begin position="167"/>
        <end position="212"/>
    </location>
</feature>
<proteinExistence type="predicted"/>
<dbReference type="InterPro" id="IPR008984">
    <property type="entry name" value="SMAD_FHA_dom_sf"/>
</dbReference>
<dbReference type="EMBL" id="VFPE01000004">
    <property type="protein sequence ID" value="TQM24340.1"/>
    <property type="molecule type" value="Genomic_DNA"/>
</dbReference>
<evidence type="ECO:0000259" key="3">
    <source>
        <dbReference type="PROSITE" id="PS50006"/>
    </source>
</evidence>
<dbReference type="Pfam" id="PF00498">
    <property type="entry name" value="FHA"/>
    <property type="match status" value="1"/>
</dbReference>
<reference evidence="4 5" key="1">
    <citation type="submission" date="2019-06" db="EMBL/GenBank/DDBJ databases">
        <title>Sequencing the genomes of 1000 actinobacteria strains.</title>
        <authorList>
            <person name="Klenk H.-P."/>
        </authorList>
    </citation>
    <scope>NUCLEOTIDE SEQUENCE [LARGE SCALE GENOMIC DNA]</scope>
    <source>
        <strain evidence="4 5">DSM 105492</strain>
    </source>
</reference>
<evidence type="ECO:0000256" key="1">
    <source>
        <dbReference type="ARBA" id="ARBA00022553"/>
    </source>
</evidence>
<dbReference type="OrthoDB" id="5485098at2"/>
<dbReference type="RefSeq" id="WP_141895384.1">
    <property type="nucleotide sequence ID" value="NZ_BAABLH010000016.1"/>
</dbReference>
<keyword evidence="5" id="KW-1185">Reference proteome</keyword>
<keyword evidence="1" id="KW-0597">Phosphoprotein</keyword>
<feature type="region of interest" description="Disordered" evidence="2">
    <location>
        <begin position="246"/>
        <end position="271"/>
    </location>
</feature>
<comment type="caution">
    <text evidence="4">The sequence shown here is derived from an EMBL/GenBank/DDBJ whole genome shotgun (WGS) entry which is preliminary data.</text>
</comment>
<dbReference type="PROSITE" id="PS50006">
    <property type="entry name" value="FHA_DOMAIN"/>
    <property type="match status" value="1"/>
</dbReference>
<dbReference type="CDD" id="cd00060">
    <property type="entry name" value="FHA"/>
    <property type="match status" value="1"/>
</dbReference>
<evidence type="ECO:0000313" key="5">
    <source>
        <dbReference type="Proteomes" id="UP000320235"/>
    </source>
</evidence>
<dbReference type="Gene3D" id="2.60.200.20">
    <property type="match status" value="1"/>
</dbReference>
<organism evidence="4 5">
    <name type="scientific">Microbacterium kyungheense</name>
    <dbReference type="NCBI Taxonomy" id="1263636"/>
    <lineage>
        <taxon>Bacteria</taxon>
        <taxon>Bacillati</taxon>
        <taxon>Actinomycetota</taxon>
        <taxon>Actinomycetes</taxon>
        <taxon>Micrococcales</taxon>
        <taxon>Microbacteriaceae</taxon>
        <taxon>Microbacterium</taxon>
    </lineage>
</organism>
<evidence type="ECO:0000313" key="4">
    <source>
        <dbReference type="EMBL" id="TQM24340.1"/>
    </source>
</evidence>